<proteinExistence type="predicted"/>
<protein>
    <submittedName>
        <fullName evidence="1">Uncharacterized protein</fullName>
    </submittedName>
</protein>
<accession>A0ABD3PV26</accession>
<dbReference type="EMBL" id="JALLPJ020000443">
    <property type="protein sequence ID" value="KAL3791948.1"/>
    <property type="molecule type" value="Genomic_DNA"/>
</dbReference>
<reference evidence="1 2" key="1">
    <citation type="submission" date="2024-10" db="EMBL/GenBank/DDBJ databases">
        <title>Updated reference genomes for cyclostephanoid diatoms.</title>
        <authorList>
            <person name="Roberts W.R."/>
            <person name="Alverson A.J."/>
        </authorList>
    </citation>
    <scope>NUCLEOTIDE SEQUENCE [LARGE SCALE GENOMIC DNA]</scope>
    <source>
        <strain evidence="1 2">AJA010-31</strain>
    </source>
</reference>
<dbReference type="Proteomes" id="UP001530400">
    <property type="component" value="Unassembled WGS sequence"/>
</dbReference>
<sequence length="147" mass="17469">METLKRPSEIALDAQSFEQVSCKRRRRYYEQLEHVEVCRHIIELKQLKHKRCEHRERVKFALFLKYLIHHLCLTDEDKYKKAKQIVIDCTKLQREGQLKGTPLMSVLRGRLFGLVGQAEYSLCQKNVDLFMKSHGYNNMDLLDLSKC</sequence>
<keyword evidence="2" id="KW-1185">Reference proteome</keyword>
<evidence type="ECO:0000313" key="2">
    <source>
        <dbReference type="Proteomes" id="UP001530400"/>
    </source>
</evidence>
<evidence type="ECO:0000313" key="1">
    <source>
        <dbReference type="EMBL" id="KAL3791948.1"/>
    </source>
</evidence>
<comment type="caution">
    <text evidence="1">The sequence shown here is derived from an EMBL/GenBank/DDBJ whole genome shotgun (WGS) entry which is preliminary data.</text>
</comment>
<dbReference type="AlphaFoldDB" id="A0ABD3PV26"/>
<organism evidence="1 2">
    <name type="scientific">Cyclotella atomus</name>
    <dbReference type="NCBI Taxonomy" id="382360"/>
    <lineage>
        <taxon>Eukaryota</taxon>
        <taxon>Sar</taxon>
        <taxon>Stramenopiles</taxon>
        <taxon>Ochrophyta</taxon>
        <taxon>Bacillariophyta</taxon>
        <taxon>Coscinodiscophyceae</taxon>
        <taxon>Thalassiosirophycidae</taxon>
        <taxon>Stephanodiscales</taxon>
        <taxon>Stephanodiscaceae</taxon>
        <taxon>Cyclotella</taxon>
    </lineage>
</organism>
<name>A0ABD3PV26_9STRA</name>
<gene>
    <name evidence="1" type="ORF">ACHAWO_009463</name>
</gene>